<feature type="region of interest" description="Disordered" evidence="1">
    <location>
        <begin position="341"/>
        <end position="382"/>
    </location>
</feature>
<gene>
    <name evidence="3" type="ORF">BN1204_053260</name>
    <name evidence="2" type="ORF">NCLIV_053260</name>
</gene>
<feature type="region of interest" description="Disordered" evidence="1">
    <location>
        <begin position="566"/>
        <end position="680"/>
    </location>
</feature>
<feature type="compositionally biased region" description="Basic and acidic residues" evidence="1">
    <location>
        <begin position="1195"/>
        <end position="1209"/>
    </location>
</feature>
<dbReference type="GeneID" id="13446606"/>
<feature type="compositionally biased region" description="Basic and acidic residues" evidence="1">
    <location>
        <begin position="914"/>
        <end position="950"/>
    </location>
</feature>
<evidence type="ECO:0000256" key="1">
    <source>
        <dbReference type="SAM" id="MobiDB-lite"/>
    </source>
</evidence>
<feature type="region of interest" description="Disordered" evidence="1">
    <location>
        <begin position="1335"/>
        <end position="1368"/>
    </location>
</feature>
<feature type="compositionally biased region" description="Basic and acidic residues" evidence="1">
    <location>
        <begin position="93"/>
        <end position="119"/>
    </location>
</feature>
<feature type="region of interest" description="Disordered" evidence="1">
    <location>
        <begin position="269"/>
        <end position="303"/>
    </location>
</feature>
<keyword evidence="4" id="KW-1185">Reference proteome</keyword>
<dbReference type="EMBL" id="LN714486">
    <property type="protein sequence ID" value="CEL69621.1"/>
    <property type="molecule type" value="Genomic_DNA"/>
</dbReference>
<feature type="region of interest" description="Disordered" evidence="1">
    <location>
        <begin position="405"/>
        <end position="432"/>
    </location>
</feature>
<evidence type="ECO:0000313" key="3">
    <source>
        <dbReference type="EMBL" id="CEL69621.1"/>
    </source>
</evidence>
<feature type="compositionally biased region" description="Polar residues" evidence="1">
    <location>
        <begin position="344"/>
        <end position="361"/>
    </location>
</feature>
<feature type="region of interest" description="Disordered" evidence="1">
    <location>
        <begin position="1029"/>
        <end position="1290"/>
    </location>
</feature>
<name>F0VMF4_NEOCL</name>
<protein>
    <submittedName>
        <fullName evidence="3">Platelet binding protein GspB, putative</fullName>
    </submittedName>
    <submittedName>
        <fullName evidence="2">Putative platelet binding protein GspB</fullName>
    </submittedName>
</protein>
<dbReference type="InParanoid" id="F0VMF4"/>
<sequence length="1368" mass="147347">MAGGRPPVTLSLSPSDPFLSSYLPSPPRKTAVFLLILAFLYTPIPSLAAFAGPTGTQSAPSNDSASASSRGVRKQRHGPSRDFFSSPSSPTRLEARDRSSAPSVEERSVGFEKGGEHLVHSRKPGRDGAPYSATGNQKALRTKKLREGSFRKSRKHSRVRRGSVAEESPRLSEKQTENTPLLSRRPHDRVDANFPDNADSFSRGSRSIAKRRAVHTDGLDWQPPLHDGSHSKNYGGPQGDLIRRGGEPGPSPSKLKTISEQLSTSFPVFGLADGDETGGRTAVGQRETDERGAKQDTTGPFRTSWNKAKASMEALFKPNVEDEAARRTPLTSDLFGQNFAVGSRDSTSPNTLPFSFQQTPGNAGGGSFSPDPHAQGGASPILAGHIGGSADALLALLARDSENNYGEPRLSPPDLEGKPAFWHPRDTRESGEYELKPRDEFPKLPASHVPADLSSLRPSSPSAAIPSPLTEHAYPLFSSPAFTEAAQAPVSGSTWLTNTDAPIGTYRGVLSEEPPRLSTFGDGEPIPSTDLPGVDGKYPASFPVRASPLQPFLRDQAEKAAKVLRELSSSNPLPPELDEGDVPRGSGLFGPGPSQQGENEHLASPRDSQTHQTQPSILPQEEPDSGAVTERHQRTEREGDSVPRPHAVTGETPDQDSGQLRTQVEKGSAQTPHSEQQPRVAKFRMGPLKSTSAPGTHCFVAFLSALSDESQQQNLLGVAEQDAELTETLAALSDTDDGRPFSSFVPALAGLGFALRRLGVPKNGEAVFKVGILARKFRYLLEMYAERLSTGIYRRDAESVGMYLTQEVSDAFHSLVEYFEIQKDAFQQSGVPGLDQLFSDITLYQRVDKLLGLYCPPYVDMVQHEDGSSALDFSLLHAIHADPSARKFKRQGLLDSPVTSLDSGPMQGGAKASRRVDGEESRTPAHEEEDSRRRRDPGRRQGASEENTDDMRLLARLLGQERGSDTGERQASKLNKILPVLVAWEKAKAQEEAAIRATLLKKEGHPTARQAGLGAVSTMRNVREDKAIAAPGARLDENRVSSRVPSGSYKATVGESYQTHPLSSTERPGDGTGDVSPAVLLRSGIERTEGDGREQDRERRTRSRLPGSPSATAQNSGAPADGDNPIEATDLPEREQNKTAKQRQKDKRKKPTKTLDRFQVVPSVSKASTARAPGGPREGAEDFSVRTTQQASQGNEREREIRRPKDGKPSRHLLRKTAAAPETDAVRTATDLQRREQHAGKKAQFTNDASKQDNDSSKGDSADKDAQTKSKVKQSTSPAGFGKQASSGTIQVRASHAVFMTSRELAFPRATATLVVPPEQAAMAQRGATVLTGTGALRGQAAPENPKASSLPARAGMTSPNSRADSLA</sequence>
<proteinExistence type="predicted"/>
<feature type="compositionally biased region" description="Polar residues" evidence="1">
    <location>
        <begin position="1185"/>
        <end position="1194"/>
    </location>
</feature>
<organism evidence="2 4">
    <name type="scientific">Neospora caninum (strain Liverpool)</name>
    <dbReference type="NCBI Taxonomy" id="572307"/>
    <lineage>
        <taxon>Eukaryota</taxon>
        <taxon>Sar</taxon>
        <taxon>Alveolata</taxon>
        <taxon>Apicomplexa</taxon>
        <taxon>Conoidasida</taxon>
        <taxon>Coccidia</taxon>
        <taxon>Eucoccidiorida</taxon>
        <taxon>Eimeriorina</taxon>
        <taxon>Sarcocystidae</taxon>
        <taxon>Neospora</taxon>
    </lineage>
</organism>
<dbReference type="RefSeq" id="XP_003884928.1">
    <property type="nucleotide sequence ID" value="XM_003884879.1"/>
</dbReference>
<dbReference type="OrthoDB" id="10362519at2759"/>
<evidence type="ECO:0000313" key="2">
    <source>
        <dbReference type="EMBL" id="CBZ54900.1"/>
    </source>
</evidence>
<dbReference type="OMA" id="RYLLEMY"/>
<feature type="compositionally biased region" description="Polar residues" evidence="1">
    <location>
        <begin position="1273"/>
        <end position="1290"/>
    </location>
</feature>
<feature type="compositionally biased region" description="Basic and acidic residues" evidence="1">
    <location>
        <begin position="1084"/>
        <end position="1099"/>
    </location>
</feature>
<dbReference type="VEuPathDB" id="ToxoDB:NCLIV_053260"/>
<reference evidence="2" key="1">
    <citation type="submission" date="2011-02" db="EMBL/GenBank/DDBJ databases">
        <authorList>
            <person name="Aslett M."/>
        </authorList>
    </citation>
    <scope>NUCLEOTIDE SEQUENCE</scope>
    <source>
        <strain evidence="2">Liverpool</strain>
    </source>
</reference>
<feature type="region of interest" description="Disordered" evidence="1">
    <location>
        <begin position="53"/>
        <end position="256"/>
    </location>
</feature>
<feature type="compositionally biased region" description="Basic residues" evidence="1">
    <location>
        <begin position="1140"/>
        <end position="1152"/>
    </location>
</feature>
<feature type="region of interest" description="Disordered" evidence="1">
    <location>
        <begin position="512"/>
        <end position="539"/>
    </location>
</feature>
<dbReference type="EMBL" id="FR823392">
    <property type="protein sequence ID" value="CBZ54900.1"/>
    <property type="molecule type" value="Genomic_DNA"/>
</dbReference>
<feature type="compositionally biased region" description="Basic and acidic residues" evidence="1">
    <location>
        <begin position="1250"/>
        <end position="1268"/>
    </location>
</feature>
<feature type="compositionally biased region" description="Polar residues" evidence="1">
    <location>
        <begin position="606"/>
        <end position="617"/>
    </location>
</feature>
<reference evidence="3" key="4">
    <citation type="journal article" date="2015" name="PLoS ONE">
        <title>Comprehensive Evaluation of Toxoplasma gondii VEG and Neospora caninum LIV Genomes with Tachyzoite Stage Transcriptome and Proteome Defines Novel Transcript Features.</title>
        <authorList>
            <person name="Ramaprasad A."/>
            <person name="Mourier T."/>
            <person name="Naeem R."/>
            <person name="Malas T.B."/>
            <person name="Moussa E."/>
            <person name="Panigrahi A."/>
            <person name="Vermont S.J."/>
            <person name="Otto T.D."/>
            <person name="Wastling J."/>
            <person name="Pain A."/>
        </authorList>
    </citation>
    <scope>NUCLEOTIDE SEQUENCE</scope>
    <source>
        <strain evidence="3">Liverpool</strain>
    </source>
</reference>
<feature type="compositionally biased region" description="Polar residues" evidence="1">
    <location>
        <begin position="1055"/>
        <end position="1066"/>
    </location>
</feature>
<feature type="compositionally biased region" description="Polar residues" evidence="1">
    <location>
        <begin position="1358"/>
        <end position="1368"/>
    </location>
</feature>
<feature type="compositionally biased region" description="Basic and acidic residues" evidence="1">
    <location>
        <begin position="163"/>
        <end position="176"/>
    </location>
</feature>
<feature type="compositionally biased region" description="Basic and acidic residues" evidence="1">
    <location>
        <begin position="423"/>
        <end position="432"/>
    </location>
</feature>
<feature type="compositionally biased region" description="Low complexity" evidence="1">
    <location>
        <begin position="58"/>
        <end position="69"/>
    </location>
</feature>
<feature type="compositionally biased region" description="Basic residues" evidence="1">
    <location>
        <begin position="151"/>
        <end position="161"/>
    </location>
</feature>
<feature type="compositionally biased region" description="Basic and acidic residues" evidence="1">
    <location>
        <begin position="629"/>
        <end position="643"/>
    </location>
</feature>
<reference evidence="2" key="2">
    <citation type="submission" date="2011-03" db="EMBL/GenBank/DDBJ databases">
        <title>Comparative genomics and transcriptomics of Neospora caninum and Toxoplasma gondii.</title>
        <authorList>
            <person name="Reid A.J."/>
            <person name="Sohal A."/>
            <person name="Harris D."/>
            <person name="Quail M."/>
            <person name="Sanders M."/>
            <person name="Berriman M."/>
            <person name="Wastling J.M."/>
            <person name="Pain A."/>
        </authorList>
    </citation>
    <scope>NUCLEOTIDE SEQUENCE</scope>
    <source>
        <strain evidence="2">Liverpool</strain>
    </source>
</reference>
<feature type="compositionally biased region" description="Polar residues" evidence="1">
    <location>
        <begin position="668"/>
        <end position="677"/>
    </location>
</feature>
<feature type="region of interest" description="Disordered" evidence="1">
    <location>
        <begin position="896"/>
        <end position="950"/>
    </location>
</feature>
<dbReference type="Proteomes" id="UP000007494">
    <property type="component" value="Chromosome XI"/>
</dbReference>
<accession>F0VMF4</accession>
<reference evidence="4" key="3">
    <citation type="journal article" date="2012" name="PLoS Pathog.">
        <title>Comparative genomics of the apicomplexan parasites Toxoplasma gondii and Neospora caninum: Coccidia differing in host range and transmission strategy.</title>
        <authorList>
            <person name="Reid A.J."/>
            <person name="Vermont S.J."/>
            <person name="Cotton J.A."/>
            <person name="Harris D."/>
            <person name="Hill-Cawthorne G.A."/>
            <person name="Konen-Waisman S."/>
            <person name="Latham S.M."/>
            <person name="Mourier T."/>
            <person name="Norton R."/>
            <person name="Quail M.A."/>
            <person name="Sanders M."/>
            <person name="Shanmugam D."/>
            <person name="Sohal A."/>
            <person name="Wasmuth J.D."/>
            <person name="Brunk B."/>
            <person name="Grigg M.E."/>
            <person name="Howard J.C."/>
            <person name="Parkinson J."/>
            <person name="Roos D.S."/>
            <person name="Trees A.J."/>
            <person name="Berriman M."/>
            <person name="Pain A."/>
            <person name="Wastling J.M."/>
        </authorList>
    </citation>
    <scope>NUCLEOTIDE SEQUENCE [LARGE SCALE GENOMIC DNA]</scope>
    <source>
        <strain evidence="4">Liverpool</strain>
    </source>
</reference>
<evidence type="ECO:0000313" key="4">
    <source>
        <dbReference type="Proteomes" id="UP000007494"/>
    </source>
</evidence>
<dbReference type="eggNOG" id="ENOG502QYUS">
    <property type="taxonomic scope" value="Eukaryota"/>
</dbReference>